<organism evidence="1">
    <name type="scientific">Siphoviridae sp. ctCNm48</name>
    <dbReference type="NCBI Taxonomy" id="2825377"/>
    <lineage>
        <taxon>Viruses</taxon>
        <taxon>Duplodnaviria</taxon>
        <taxon>Heunggongvirae</taxon>
        <taxon>Uroviricota</taxon>
        <taxon>Caudoviricetes</taxon>
    </lineage>
</organism>
<sequence>MLTCPVCPTGRWATGNPGGSITRRWPNCTAAPWTSFWLETSRENEECKKCPARRQPDGAAKKHWQGFFTGIIPHPRSNCKEESMVKTMTIDEAAKYLRENGVKISKETLSDGIQAEKLPFGVCIETGRSRVFMIFKRLVDRWLEEREEL</sequence>
<accession>A0A8S5TW41</accession>
<name>A0A8S5TW41_9CAUD</name>
<protein>
    <submittedName>
        <fullName evidence="1">Type-2 restriction enzyme</fullName>
    </submittedName>
</protein>
<reference evidence="1" key="1">
    <citation type="journal article" date="2021" name="Proc. Natl. Acad. Sci. U.S.A.">
        <title>A Catalog of Tens of Thousands of Viruses from Human Metagenomes Reveals Hidden Associations with Chronic Diseases.</title>
        <authorList>
            <person name="Tisza M.J."/>
            <person name="Buck C.B."/>
        </authorList>
    </citation>
    <scope>NUCLEOTIDE SEQUENCE</scope>
    <source>
        <strain evidence="1">CtCNm48</strain>
    </source>
</reference>
<dbReference type="EMBL" id="BK015945">
    <property type="protein sequence ID" value="DAF86442.1"/>
    <property type="molecule type" value="Genomic_DNA"/>
</dbReference>
<proteinExistence type="predicted"/>
<evidence type="ECO:0000313" key="1">
    <source>
        <dbReference type="EMBL" id="DAF86442.1"/>
    </source>
</evidence>